<dbReference type="RefSeq" id="WP_092234071.1">
    <property type="nucleotide sequence ID" value="NZ_FNLL01000006.1"/>
</dbReference>
<dbReference type="PANTHER" id="PTHR12302">
    <property type="entry name" value="EBNA2 BINDING PROTEIN P100"/>
    <property type="match status" value="1"/>
</dbReference>
<proteinExistence type="predicted"/>
<dbReference type="InterPro" id="IPR035451">
    <property type="entry name" value="Ada-like_dom_sf"/>
</dbReference>
<keyword evidence="7" id="KW-1185">Reference proteome</keyword>
<protein>
    <submittedName>
        <fullName evidence="6">Micrococcal nuclease</fullName>
    </submittedName>
</protein>
<dbReference type="PROSITE" id="PS50830">
    <property type="entry name" value="TNASE_3"/>
    <property type="match status" value="1"/>
</dbReference>
<feature type="signal peptide" evidence="4">
    <location>
        <begin position="1"/>
        <end position="20"/>
    </location>
</feature>
<evidence type="ECO:0000256" key="3">
    <source>
        <dbReference type="ARBA" id="ARBA00022801"/>
    </source>
</evidence>
<feature type="domain" description="TNase-like" evidence="5">
    <location>
        <begin position="24"/>
        <end position="152"/>
    </location>
</feature>
<dbReference type="InterPro" id="IPR016071">
    <property type="entry name" value="Staphylococal_nuclease_OB-fold"/>
</dbReference>
<dbReference type="SMART" id="SM00318">
    <property type="entry name" value="SNc"/>
    <property type="match status" value="1"/>
</dbReference>
<keyword evidence="1" id="KW-0540">Nuclease</keyword>
<dbReference type="Proteomes" id="UP000199608">
    <property type="component" value="Unassembled WGS sequence"/>
</dbReference>
<dbReference type="EMBL" id="FNLL01000006">
    <property type="protein sequence ID" value="SDU27477.1"/>
    <property type="molecule type" value="Genomic_DNA"/>
</dbReference>
<accession>A0A1H2H6G7</accession>
<dbReference type="SUPFAM" id="SSF57884">
    <property type="entry name" value="Ada DNA repair protein, N-terminal domain (N-Ada 10)"/>
    <property type="match status" value="1"/>
</dbReference>
<evidence type="ECO:0000313" key="6">
    <source>
        <dbReference type="EMBL" id="SDU27477.1"/>
    </source>
</evidence>
<name>A0A1H2H6G7_9BACT</name>
<evidence type="ECO:0000313" key="7">
    <source>
        <dbReference type="Proteomes" id="UP000199608"/>
    </source>
</evidence>
<dbReference type="AlphaFoldDB" id="A0A1H2H6G7"/>
<dbReference type="Pfam" id="PF00565">
    <property type="entry name" value="SNase"/>
    <property type="match status" value="1"/>
</dbReference>
<evidence type="ECO:0000256" key="2">
    <source>
        <dbReference type="ARBA" id="ARBA00022759"/>
    </source>
</evidence>
<dbReference type="InterPro" id="IPR035437">
    <property type="entry name" value="SNase_OB-fold_sf"/>
</dbReference>
<sequence>MKKIILITLSIFILNVPCFADQYKVLRVIDGDTIDINYNDKKERVRMLCVNTPESVHPDQSKNCEMGRKASAYTKYRLAGKSVDLEFESKTRGKYGRLLAYVILDGENFNLELIQKGWSKYYTKYGTSERHHAKFLTWEKEARSQGLNIWSARSENSEVQPVVAGEYHGNISSRKFHRPGCKYYNCSKCTRVFNSRYQAISAGYEPCKICKP</sequence>
<keyword evidence="4" id="KW-0732">Signal</keyword>
<keyword evidence="3" id="KW-0378">Hydrolase</keyword>
<dbReference type="PANTHER" id="PTHR12302:SF3">
    <property type="entry name" value="SERINE_THREONINE-PROTEIN KINASE 31"/>
    <property type="match status" value="1"/>
</dbReference>
<evidence type="ECO:0000259" key="5">
    <source>
        <dbReference type="PROSITE" id="PS50830"/>
    </source>
</evidence>
<dbReference type="Gene3D" id="3.40.10.10">
    <property type="entry name" value="DNA Methylphosphotriester Repair Domain"/>
    <property type="match status" value="1"/>
</dbReference>
<evidence type="ECO:0000256" key="1">
    <source>
        <dbReference type="ARBA" id="ARBA00022722"/>
    </source>
</evidence>
<reference evidence="7" key="1">
    <citation type="submission" date="2016-10" db="EMBL/GenBank/DDBJ databases">
        <authorList>
            <person name="Varghese N."/>
            <person name="Submissions S."/>
        </authorList>
    </citation>
    <scope>NUCLEOTIDE SEQUENCE [LARGE SCALE GENOMIC DNA]</scope>
    <source>
        <strain evidence="7">DSM 3384</strain>
    </source>
</reference>
<organism evidence="6 7">
    <name type="scientific">Desulfobacula phenolica</name>
    <dbReference type="NCBI Taxonomy" id="90732"/>
    <lineage>
        <taxon>Bacteria</taxon>
        <taxon>Pseudomonadati</taxon>
        <taxon>Thermodesulfobacteriota</taxon>
        <taxon>Desulfobacteria</taxon>
        <taxon>Desulfobacterales</taxon>
        <taxon>Desulfobacteraceae</taxon>
        <taxon>Desulfobacula</taxon>
    </lineage>
</organism>
<evidence type="ECO:0000256" key="4">
    <source>
        <dbReference type="SAM" id="SignalP"/>
    </source>
</evidence>
<dbReference type="GO" id="GO:0004519">
    <property type="term" value="F:endonuclease activity"/>
    <property type="evidence" value="ECO:0007669"/>
    <property type="project" value="UniProtKB-KW"/>
</dbReference>
<feature type="chain" id="PRO_5011444682" evidence="4">
    <location>
        <begin position="21"/>
        <end position="212"/>
    </location>
</feature>
<dbReference type="GO" id="GO:0016787">
    <property type="term" value="F:hydrolase activity"/>
    <property type="evidence" value="ECO:0007669"/>
    <property type="project" value="UniProtKB-KW"/>
</dbReference>
<keyword evidence="2" id="KW-0255">Endonuclease</keyword>
<dbReference type="Gene3D" id="2.40.50.90">
    <property type="match status" value="1"/>
</dbReference>
<gene>
    <name evidence="6" type="ORF">SAMN04487931_10673</name>
</gene>
<dbReference type="SUPFAM" id="SSF50199">
    <property type="entry name" value="Staphylococcal nuclease"/>
    <property type="match status" value="1"/>
</dbReference>